<dbReference type="PANTHER" id="PTHR37610">
    <property type="entry name" value="CCHC-TYPE DOMAIN-CONTAINING PROTEIN"/>
    <property type="match status" value="1"/>
</dbReference>
<dbReference type="InterPro" id="IPR029472">
    <property type="entry name" value="Copia-like_N"/>
</dbReference>
<name>A0ABM3QPY9_SPIOL</name>
<gene>
    <name evidence="3" type="primary">LOC130461372</name>
</gene>
<reference evidence="2" key="1">
    <citation type="journal article" date="2021" name="Nat. Commun.">
        <title>Genomic analyses provide insights into spinach domestication and the genetic basis of agronomic traits.</title>
        <authorList>
            <person name="Cai X."/>
            <person name="Sun X."/>
            <person name="Xu C."/>
            <person name="Sun H."/>
            <person name="Wang X."/>
            <person name="Ge C."/>
            <person name="Zhang Z."/>
            <person name="Wang Q."/>
            <person name="Fei Z."/>
            <person name="Jiao C."/>
            <person name="Wang Q."/>
        </authorList>
    </citation>
    <scope>NUCLEOTIDE SEQUENCE [LARGE SCALE GENOMIC DNA]</scope>
    <source>
        <strain evidence="2">cv. Varoflay</strain>
    </source>
</reference>
<dbReference type="GeneID" id="130461372"/>
<organism evidence="2 3">
    <name type="scientific">Spinacia oleracea</name>
    <name type="common">Spinach</name>
    <dbReference type="NCBI Taxonomy" id="3562"/>
    <lineage>
        <taxon>Eukaryota</taxon>
        <taxon>Viridiplantae</taxon>
        <taxon>Streptophyta</taxon>
        <taxon>Embryophyta</taxon>
        <taxon>Tracheophyta</taxon>
        <taxon>Spermatophyta</taxon>
        <taxon>Magnoliopsida</taxon>
        <taxon>eudicotyledons</taxon>
        <taxon>Gunneridae</taxon>
        <taxon>Pentapetalae</taxon>
        <taxon>Caryophyllales</taxon>
        <taxon>Chenopodiaceae</taxon>
        <taxon>Chenopodioideae</taxon>
        <taxon>Anserineae</taxon>
        <taxon>Spinacia</taxon>
    </lineage>
</organism>
<dbReference type="RefSeq" id="XP_056685434.1">
    <property type="nucleotide sequence ID" value="XM_056829456.1"/>
</dbReference>
<reference evidence="3" key="2">
    <citation type="submission" date="2025-08" db="UniProtKB">
        <authorList>
            <consortium name="RefSeq"/>
        </authorList>
    </citation>
    <scope>IDENTIFICATION</scope>
    <source>
        <tissue evidence="3">Leaf</tissue>
    </source>
</reference>
<accession>A0ABM3QPY9</accession>
<dbReference type="PANTHER" id="PTHR37610:SF101">
    <property type="entry name" value="(RAPE) HYPOTHETICAL PROTEIN"/>
    <property type="match status" value="1"/>
</dbReference>
<feature type="domain" description="Retrotransposon Copia-like N-terminal" evidence="1">
    <location>
        <begin position="111"/>
        <end position="158"/>
    </location>
</feature>
<sequence length="214" mass="23988">MGPKLQAQPWATPPCPYPSCGWEYRSHSPRQVQPQQAGVLGARPQQSYFMAAAPPSMGYAPTDIDQTMHTMSLHSPYDNWYMDTGATSHVTSSQGDDKIDPASPYYLSSGDQPGIVITHVLLRLTGVNNYMAWARATQLSLQSRRKFVCVDGTITKPTEKKRQLDWVTVNSMLVSWMLRSMEPKIANSIPFYDNAKKLWDYLANKYGVANGPRL</sequence>
<evidence type="ECO:0000313" key="2">
    <source>
        <dbReference type="Proteomes" id="UP000813463"/>
    </source>
</evidence>
<dbReference type="Proteomes" id="UP000813463">
    <property type="component" value="Chromosome 5"/>
</dbReference>
<evidence type="ECO:0000313" key="3">
    <source>
        <dbReference type="RefSeq" id="XP_056685434.1"/>
    </source>
</evidence>
<proteinExistence type="predicted"/>
<protein>
    <recommendedName>
        <fullName evidence="1">Retrotransposon Copia-like N-terminal domain-containing protein</fullName>
    </recommendedName>
</protein>
<evidence type="ECO:0000259" key="1">
    <source>
        <dbReference type="Pfam" id="PF14244"/>
    </source>
</evidence>
<keyword evidence="2" id="KW-1185">Reference proteome</keyword>
<dbReference type="Pfam" id="PF14244">
    <property type="entry name" value="Retrotran_gag_3"/>
    <property type="match status" value="1"/>
</dbReference>